<dbReference type="InterPro" id="IPR036291">
    <property type="entry name" value="NAD(P)-bd_dom_sf"/>
</dbReference>
<accession>A0ABQ3BEI3</accession>
<dbReference type="SUPFAM" id="SSF51735">
    <property type="entry name" value="NAD(P)-binding Rossmann-fold domains"/>
    <property type="match status" value="1"/>
</dbReference>
<evidence type="ECO:0000259" key="2">
    <source>
        <dbReference type="SMART" id="SM00822"/>
    </source>
</evidence>
<sequence length="247" mass="26018">MRLDGTSAIITGGTRGLGRTIAESFLTEGANVVCAARNPYDVKELIDRYPGRALYQRTDVTDEDSVAELMEAAVAAFGRIDVLVNNAGVSRDGTISRLSTADWNTTVATNLNGVFLCTRAAIRPMQAQGGGRIINLSSCVASRAVAGAAAYSASKAAVEMFTRASALELAHKGITVNCLSPGYIDEGMGKQVAADDRVWESYRKRLLSGRLGRPEEVGAAAVFLAASDSSYVNGHVLEVNGGLQWAA</sequence>
<dbReference type="NCBIfam" id="NF005559">
    <property type="entry name" value="PRK07231.1"/>
    <property type="match status" value="1"/>
</dbReference>
<dbReference type="Gene3D" id="3.40.50.720">
    <property type="entry name" value="NAD(P)-binding Rossmann-like Domain"/>
    <property type="match status" value="1"/>
</dbReference>
<name>A0ABQ3BEI3_9ACTN</name>
<proteinExistence type="inferred from homology"/>
<reference evidence="4" key="1">
    <citation type="journal article" date="2019" name="Int. J. Syst. Evol. Microbiol.">
        <title>The Global Catalogue of Microorganisms (GCM) 10K type strain sequencing project: providing services to taxonomists for standard genome sequencing and annotation.</title>
        <authorList>
            <consortium name="The Broad Institute Genomics Platform"/>
            <consortium name="The Broad Institute Genome Sequencing Center for Infectious Disease"/>
            <person name="Wu L."/>
            <person name="Ma J."/>
        </authorList>
    </citation>
    <scope>NUCLEOTIDE SEQUENCE [LARGE SCALE GENOMIC DNA]</scope>
    <source>
        <strain evidence="4">JCM 4602</strain>
    </source>
</reference>
<comment type="caution">
    <text evidence="3">The sequence shown here is derived from an EMBL/GenBank/DDBJ whole genome shotgun (WGS) entry which is preliminary data.</text>
</comment>
<dbReference type="PANTHER" id="PTHR42760:SF40">
    <property type="entry name" value="3-OXOACYL-[ACYL-CARRIER-PROTEIN] REDUCTASE, CHLOROPLASTIC"/>
    <property type="match status" value="1"/>
</dbReference>
<organism evidence="3 4">
    <name type="scientific">Streptomyces rubiginosohelvolus</name>
    <dbReference type="NCBI Taxonomy" id="67362"/>
    <lineage>
        <taxon>Bacteria</taxon>
        <taxon>Bacillati</taxon>
        <taxon>Actinomycetota</taxon>
        <taxon>Actinomycetes</taxon>
        <taxon>Kitasatosporales</taxon>
        <taxon>Streptomycetaceae</taxon>
        <taxon>Streptomyces</taxon>
    </lineage>
</organism>
<dbReference type="PRINTS" id="PR00081">
    <property type="entry name" value="GDHRDH"/>
</dbReference>
<evidence type="ECO:0000313" key="4">
    <source>
        <dbReference type="Proteomes" id="UP000624183"/>
    </source>
</evidence>
<feature type="domain" description="Ketoreductase" evidence="2">
    <location>
        <begin position="6"/>
        <end position="187"/>
    </location>
</feature>
<evidence type="ECO:0000313" key="3">
    <source>
        <dbReference type="EMBL" id="GGZ39264.1"/>
    </source>
</evidence>
<dbReference type="Proteomes" id="UP000624183">
    <property type="component" value="Unassembled WGS sequence"/>
</dbReference>
<dbReference type="SMART" id="SM00822">
    <property type="entry name" value="PKS_KR"/>
    <property type="match status" value="1"/>
</dbReference>
<dbReference type="PRINTS" id="PR00080">
    <property type="entry name" value="SDRFAMILY"/>
</dbReference>
<evidence type="ECO:0000256" key="1">
    <source>
        <dbReference type="ARBA" id="ARBA00006484"/>
    </source>
</evidence>
<dbReference type="EMBL" id="BMUW01000001">
    <property type="protein sequence ID" value="GGZ39264.1"/>
    <property type="molecule type" value="Genomic_DNA"/>
</dbReference>
<gene>
    <name evidence="3" type="ORF">GCM10010328_11660</name>
</gene>
<dbReference type="Pfam" id="PF13561">
    <property type="entry name" value="adh_short_C2"/>
    <property type="match status" value="1"/>
</dbReference>
<keyword evidence="4" id="KW-1185">Reference proteome</keyword>
<dbReference type="PANTHER" id="PTHR42760">
    <property type="entry name" value="SHORT-CHAIN DEHYDROGENASES/REDUCTASES FAMILY MEMBER"/>
    <property type="match status" value="1"/>
</dbReference>
<dbReference type="InterPro" id="IPR002347">
    <property type="entry name" value="SDR_fam"/>
</dbReference>
<comment type="similarity">
    <text evidence="1">Belongs to the short-chain dehydrogenases/reductases (SDR) family.</text>
</comment>
<protein>
    <submittedName>
        <fullName evidence="3">Beta-ketoacyl-ACP reductase</fullName>
    </submittedName>
</protein>
<dbReference type="InterPro" id="IPR057326">
    <property type="entry name" value="KR_dom"/>
</dbReference>